<organism evidence="3 4">
    <name type="scientific">Amnibacterium setariae</name>
    <dbReference type="NCBI Taxonomy" id="2306585"/>
    <lineage>
        <taxon>Bacteria</taxon>
        <taxon>Bacillati</taxon>
        <taxon>Actinomycetota</taxon>
        <taxon>Actinomycetes</taxon>
        <taxon>Micrococcales</taxon>
        <taxon>Microbacteriaceae</taxon>
        <taxon>Amnibacterium</taxon>
    </lineage>
</organism>
<dbReference type="PROSITE" id="PS51387">
    <property type="entry name" value="FAD_PCMH"/>
    <property type="match status" value="1"/>
</dbReference>
<dbReference type="GO" id="GO:0080049">
    <property type="term" value="F:L-gulono-1,4-lactone dehydrogenase activity"/>
    <property type="evidence" value="ECO:0007669"/>
    <property type="project" value="TreeGrafter"/>
</dbReference>
<dbReference type="GO" id="GO:0071949">
    <property type="term" value="F:FAD binding"/>
    <property type="evidence" value="ECO:0007669"/>
    <property type="project" value="InterPro"/>
</dbReference>
<dbReference type="OrthoDB" id="9800184at2"/>
<comment type="caution">
    <text evidence="3">The sequence shown here is derived from an EMBL/GenBank/DDBJ whole genome shotgun (WGS) entry which is preliminary data.</text>
</comment>
<dbReference type="GO" id="GO:0003885">
    <property type="term" value="F:D-arabinono-1,4-lactone oxidase activity"/>
    <property type="evidence" value="ECO:0007669"/>
    <property type="project" value="InterPro"/>
</dbReference>
<dbReference type="InterPro" id="IPR016171">
    <property type="entry name" value="Vanillyl_alc_oxidase_C-sub2"/>
</dbReference>
<dbReference type="Gene3D" id="3.30.465.10">
    <property type="match status" value="1"/>
</dbReference>
<dbReference type="InterPro" id="IPR036318">
    <property type="entry name" value="FAD-bd_PCMH-like_sf"/>
</dbReference>
<dbReference type="PANTHER" id="PTHR43762:SF1">
    <property type="entry name" value="D-ARABINONO-1,4-LACTONE OXIDASE"/>
    <property type="match status" value="1"/>
</dbReference>
<dbReference type="Gene3D" id="3.30.43.10">
    <property type="entry name" value="Uridine Diphospho-n-acetylenolpyruvylglucosamine Reductase, domain 2"/>
    <property type="match status" value="1"/>
</dbReference>
<evidence type="ECO:0000313" key="4">
    <source>
        <dbReference type="Proteomes" id="UP000265742"/>
    </source>
</evidence>
<dbReference type="Gene3D" id="3.30.70.2530">
    <property type="match status" value="1"/>
</dbReference>
<protein>
    <submittedName>
        <fullName evidence="3">FAD-binding protein</fullName>
    </submittedName>
</protein>
<dbReference type="PANTHER" id="PTHR43762">
    <property type="entry name" value="L-GULONOLACTONE OXIDASE"/>
    <property type="match status" value="1"/>
</dbReference>
<evidence type="ECO:0000259" key="2">
    <source>
        <dbReference type="PROSITE" id="PS51387"/>
    </source>
</evidence>
<proteinExistence type="predicted"/>
<dbReference type="Proteomes" id="UP000265742">
    <property type="component" value="Unassembled WGS sequence"/>
</dbReference>
<feature type="domain" description="FAD-binding PCMH-type" evidence="2">
    <location>
        <begin position="16"/>
        <end position="180"/>
    </location>
</feature>
<gene>
    <name evidence="3" type="ORF">D1781_04935</name>
</gene>
<dbReference type="InterPro" id="IPR016167">
    <property type="entry name" value="FAD-bd_PCMH_sub1"/>
</dbReference>
<dbReference type="InterPro" id="IPR016166">
    <property type="entry name" value="FAD-bd_PCMH"/>
</dbReference>
<dbReference type="Pfam" id="PF01565">
    <property type="entry name" value="FAD_binding_4"/>
    <property type="match status" value="1"/>
</dbReference>
<dbReference type="Gene3D" id="3.30.70.2520">
    <property type="match status" value="1"/>
</dbReference>
<dbReference type="InterPro" id="IPR016169">
    <property type="entry name" value="FAD-bd_PCMH_sub2"/>
</dbReference>
<accession>A0A3A1U303</accession>
<dbReference type="EMBL" id="QXTG01000001">
    <property type="protein sequence ID" value="RIX30753.1"/>
    <property type="molecule type" value="Genomic_DNA"/>
</dbReference>
<evidence type="ECO:0000256" key="1">
    <source>
        <dbReference type="ARBA" id="ARBA00023002"/>
    </source>
</evidence>
<dbReference type="InterPro" id="IPR006094">
    <property type="entry name" value="Oxid_FAD_bind_N"/>
</dbReference>
<dbReference type="PIRSF" id="PIRSF000136">
    <property type="entry name" value="LGO_GLO"/>
    <property type="match status" value="1"/>
</dbReference>
<sequence length="425" mass="45681">MDKDEEVHVRNWSGTYEYRAQSVEAPTTVEEVQALVARSPRIRALGTRHSFNDLADTDGVLVTTTEIAPEFAIDEERRVVTIGAGTRYAAVATWLTEQGWALHNMGSLPHISVGGAISTGTHGSGDLNGNLSSAVRGLQLVGPDGDLRWVRHGDPDFAGSVVALGLLGVLVRLELAIEPTYLVRQDVYKGLPWATLLADVPAVTSAGYSVSVFTDWVTDPIGQVWVKRRLATADEPVPDELAGAQRDPGNASQILESEDDNTTQQGVAGAWSAHLPHFRIESTPSNGDEIQTEYFVAHADAAAALAAVRELGPDIAPHLLITELRTIAADDLWMSTAYGRDSLAIHFTFKNDTAAVEALCPRIEAALEPFAPRPHWGKVNTVAPEVLASRYPRFADFADLVRRVDPDGKFVGRSTAGLLAAAVSA</sequence>
<keyword evidence="1" id="KW-0560">Oxidoreductase</keyword>
<dbReference type="AlphaFoldDB" id="A0A3A1U303"/>
<dbReference type="SUPFAM" id="SSF56176">
    <property type="entry name" value="FAD-binding/transporter-associated domain-like"/>
    <property type="match status" value="1"/>
</dbReference>
<evidence type="ECO:0000313" key="3">
    <source>
        <dbReference type="EMBL" id="RIX30753.1"/>
    </source>
</evidence>
<dbReference type="Gene3D" id="1.10.45.10">
    <property type="entry name" value="Vanillyl-alcohol Oxidase, Chain A, domain 4"/>
    <property type="match status" value="1"/>
</dbReference>
<dbReference type="Pfam" id="PF04030">
    <property type="entry name" value="ALO"/>
    <property type="match status" value="1"/>
</dbReference>
<dbReference type="InterPro" id="IPR010031">
    <property type="entry name" value="FAD_lactone_oxidase-like"/>
</dbReference>
<dbReference type="InterPro" id="IPR007173">
    <property type="entry name" value="ALO_C"/>
</dbReference>
<dbReference type="GO" id="GO:0016020">
    <property type="term" value="C:membrane"/>
    <property type="evidence" value="ECO:0007669"/>
    <property type="project" value="InterPro"/>
</dbReference>
<keyword evidence="4" id="KW-1185">Reference proteome</keyword>
<reference evidence="4" key="1">
    <citation type="submission" date="2018-09" db="EMBL/GenBank/DDBJ databases">
        <authorList>
            <person name="Kim I."/>
        </authorList>
    </citation>
    <scope>NUCLEOTIDE SEQUENCE [LARGE SCALE GENOMIC DNA]</scope>
    <source>
        <strain evidence="4">DD4a</strain>
    </source>
</reference>
<name>A0A3A1U303_9MICO</name>